<feature type="compositionally biased region" description="Basic and acidic residues" evidence="8">
    <location>
        <begin position="458"/>
        <end position="468"/>
    </location>
</feature>
<name>D2BI34_DEHMV</name>
<reference evidence="10 11" key="1">
    <citation type="journal article" date="2009" name="PLoS Genet.">
        <title>Localized plasticity in the streamlined genomes of vinyl chloride respiring Dehalococcoides.</title>
        <authorList>
            <person name="McMurdie P.J."/>
            <person name="Behrens S.F."/>
            <person name="Muller J.A."/>
            <person name="Goke J."/>
            <person name="Ritalahti K.M."/>
            <person name="Wagner R."/>
            <person name="Goltsman E."/>
            <person name="Lapidus A."/>
            <person name="Holmes S."/>
            <person name="Loffler F.E."/>
            <person name="Spormann A.M."/>
        </authorList>
    </citation>
    <scope>NUCLEOTIDE SEQUENCE [LARGE SCALE GENOMIC DNA]</scope>
    <source>
        <strain evidence="10 11">VS</strain>
    </source>
</reference>
<comment type="subcellular location">
    <subcellularLocation>
        <location evidence="7">Cytoplasm</location>
    </subcellularLocation>
</comment>
<dbReference type="SUPFAM" id="SSF50249">
    <property type="entry name" value="Nucleic acid-binding proteins"/>
    <property type="match status" value="1"/>
</dbReference>
<dbReference type="Gene3D" id="2.40.50.140">
    <property type="entry name" value="Nucleic acid-binding proteins"/>
    <property type="match status" value="1"/>
</dbReference>
<dbReference type="Pfam" id="PF13184">
    <property type="entry name" value="KH_NusA_1st"/>
    <property type="match status" value="1"/>
</dbReference>
<keyword evidence="10" id="KW-0648">Protein biosynthesis</keyword>
<dbReference type="Gene3D" id="3.30.1480.10">
    <property type="entry name" value="NusA, N-terminal domain"/>
    <property type="match status" value="1"/>
</dbReference>
<keyword evidence="1 7" id="KW-0806">Transcription termination</keyword>
<dbReference type="RefSeq" id="WP_012882138.1">
    <property type="nucleotide sequence ID" value="NC_013552.1"/>
</dbReference>
<dbReference type="InterPro" id="IPR004087">
    <property type="entry name" value="KH_dom"/>
</dbReference>
<keyword evidence="6 7" id="KW-0804">Transcription</keyword>
<feature type="region of interest" description="Disordered" evidence="8">
    <location>
        <begin position="447"/>
        <end position="487"/>
    </location>
</feature>
<accession>D2BI34</accession>
<dbReference type="SUPFAM" id="SSF69705">
    <property type="entry name" value="Transcription factor NusA, N-terminal domain"/>
    <property type="match status" value="1"/>
</dbReference>
<keyword evidence="5 7" id="KW-0805">Transcription regulation</keyword>
<dbReference type="SMART" id="SM00322">
    <property type="entry name" value="KH"/>
    <property type="match status" value="2"/>
</dbReference>
<comment type="function">
    <text evidence="7">Participates in both transcription termination and antitermination.</text>
</comment>
<dbReference type="OrthoDB" id="9807233at2"/>
<keyword evidence="3 7" id="KW-0889">Transcription antitermination</keyword>
<dbReference type="GO" id="GO:0003723">
    <property type="term" value="F:RNA binding"/>
    <property type="evidence" value="ECO:0007669"/>
    <property type="project" value="UniProtKB-UniRule"/>
</dbReference>
<dbReference type="CDD" id="cd04455">
    <property type="entry name" value="S1_NusA"/>
    <property type="match status" value="1"/>
</dbReference>
<dbReference type="InterPro" id="IPR025249">
    <property type="entry name" value="TF_NusA_KH_1st"/>
</dbReference>
<evidence type="ECO:0000313" key="10">
    <source>
        <dbReference type="EMBL" id="ACZ61984.1"/>
    </source>
</evidence>
<keyword evidence="2 7" id="KW-0963">Cytoplasm</keyword>
<dbReference type="Pfam" id="PF26594">
    <property type="entry name" value="KH_NusA_2nd"/>
    <property type="match status" value="1"/>
</dbReference>
<dbReference type="GO" id="GO:0006353">
    <property type="term" value="P:DNA-templated transcription termination"/>
    <property type="evidence" value="ECO:0007669"/>
    <property type="project" value="UniProtKB-UniRule"/>
</dbReference>
<dbReference type="SMART" id="SM00316">
    <property type="entry name" value="S1"/>
    <property type="match status" value="1"/>
</dbReference>
<comment type="similarity">
    <text evidence="7">Belongs to the NusA family.</text>
</comment>
<dbReference type="InterPro" id="IPR012340">
    <property type="entry name" value="NA-bd_OB-fold"/>
</dbReference>
<dbReference type="PANTHER" id="PTHR22648">
    <property type="entry name" value="TRANSCRIPTION TERMINATION FACTOR NUSA"/>
    <property type="match status" value="1"/>
</dbReference>
<dbReference type="InterPro" id="IPR013735">
    <property type="entry name" value="TF_NusA_N"/>
</dbReference>
<dbReference type="EMBL" id="CP001827">
    <property type="protein sequence ID" value="ACZ61984.1"/>
    <property type="molecule type" value="Genomic_DNA"/>
</dbReference>
<keyword evidence="10" id="KW-0251">Elongation factor</keyword>
<comment type="subunit">
    <text evidence="7">Monomer. Binds directly to the core enzyme of the DNA-dependent RNA polymerase and to nascent RNA.</text>
</comment>
<dbReference type="eggNOG" id="COG0195">
    <property type="taxonomic scope" value="Bacteria"/>
</dbReference>
<proteinExistence type="inferred from homology"/>
<dbReference type="InterPro" id="IPR015946">
    <property type="entry name" value="KH_dom-like_a/b"/>
</dbReference>
<dbReference type="FunFam" id="3.30.300.20:FF:000005">
    <property type="entry name" value="Transcription termination/antitermination protein NusA"/>
    <property type="match status" value="1"/>
</dbReference>
<dbReference type="Gene3D" id="3.30.300.20">
    <property type="match status" value="2"/>
</dbReference>
<keyword evidence="4 7" id="KW-0694">RNA-binding</keyword>
<protein>
    <recommendedName>
        <fullName evidence="7">Transcription termination/antitermination protein NusA</fullName>
    </recommendedName>
</protein>
<feature type="domain" description="S1 motif" evidence="9">
    <location>
        <begin position="136"/>
        <end position="200"/>
    </location>
</feature>
<dbReference type="KEGG" id="dev:DhcVS_857"/>
<dbReference type="PROSITE" id="PS50084">
    <property type="entry name" value="KH_TYPE_1"/>
    <property type="match status" value="1"/>
</dbReference>
<dbReference type="HOGENOM" id="CLU_029242_2_2_0"/>
<dbReference type="HAMAP" id="MF_00945_B">
    <property type="entry name" value="NusA_B"/>
    <property type="match status" value="1"/>
</dbReference>
<dbReference type="InterPro" id="IPR010213">
    <property type="entry name" value="TF_NusA"/>
</dbReference>
<dbReference type="InterPro" id="IPR003029">
    <property type="entry name" value="S1_domain"/>
</dbReference>
<dbReference type="InterPro" id="IPR009019">
    <property type="entry name" value="KH_sf_prok-type"/>
</dbReference>
<dbReference type="InterPro" id="IPR058582">
    <property type="entry name" value="KH_NusA_2nd"/>
</dbReference>
<dbReference type="GO" id="GO:0003746">
    <property type="term" value="F:translation elongation factor activity"/>
    <property type="evidence" value="ECO:0007669"/>
    <property type="project" value="UniProtKB-KW"/>
</dbReference>
<evidence type="ECO:0000256" key="2">
    <source>
        <dbReference type="ARBA" id="ARBA00022490"/>
    </source>
</evidence>
<dbReference type="AlphaFoldDB" id="D2BI34"/>
<dbReference type="InterPro" id="IPR036555">
    <property type="entry name" value="NusA_N_sf"/>
</dbReference>
<dbReference type="GO" id="GO:0003700">
    <property type="term" value="F:DNA-binding transcription factor activity"/>
    <property type="evidence" value="ECO:0007669"/>
    <property type="project" value="InterPro"/>
</dbReference>
<evidence type="ECO:0000256" key="7">
    <source>
        <dbReference type="HAMAP-Rule" id="MF_00945"/>
    </source>
</evidence>
<dbReference type="InterPro" id="IPR030842">
    <property type="entry name" value="TF_NusA_bacterial"/>
</dbReference>
<dbReference type="CDD" id="cd02134">
    <property type="entry name" value="KH-II_NusA_rpt1"/>
    <property type="match status" value="1"/>
</dbReference>
<evidence type="ECO:0000256" key="8">
    <source>
        <dbReference type="SAM" id="MobiDB-lite"/>
    </source>
</evidence>
<dbReference type="NCBIfam" id="TIGR01953">
    <property type="entry name" value="NusA"/>
    <property type="match status" value="1"/>
</dbReference>
<dbReference type="SUPFAM" id="SSF54814">
    <property type="entry name" value="Prokaryotic type KH domain (KH-domain type II)"/>
    <property type="match status" value="2"/>
</dbReference>
<dbReference type="Pfam" id="PF08529">
    <property type="entry name" value="NusA_N"/>
    <property type="match status" value="1"/>
</dbReference>
<dbReference type="PANTHER" id="PTHR22648:SF0">
    <property type="entry name" value="TRANSCRIPTION TERMINATION_ANTITERMINATION PROTEIN NUSA"/>
    <property type="match status" value="1"/>
</dbReference>
<evidence type="ECO:0000256" key="1">
    <source>
        <dbReference type="ARBA" id="ARBA00022472"/>
    </source>
</evidence>
<dbReference type="Pfam" id="PF00575">
    <property type="entry name" value="S1"/>
    <property type="match status" value="1"/>
</dbReference>
<dbReference type="PROSITE" id="PS50126">
    <property type="entry name" value="S1"/>
    <property type="match status" value="1"/>
</dbReference>
<dbReference type="GO" id="GO:0005829">
    <property type="term" value="C:cytosol"/>
    <property type="evidence" value="ECO:0007669"/>
    <property type="project" value="TreeGrafter"/>
</dbReference>
<evidence type="ECO:0000256" key="3">
    <source>
        <dbReference type="ARBA" id="ARBA00022814"/>
    </source>
</evidence>
<organism evidence="10 11">
    <name type="scientific">Dehalococcoides mccartyi (strain VS)</name>
    <dbReference type="NCBI Taxonomy" id="311424"/>
    <lineage>
        <taxon>Bacteria</taxon>
        <taxon>Bacillati</taxon>
        <taxon>Chloroflexota</taxon>
        <taxon>Dehalococcoidia</taxon>
        <taxon>Dehalococcoidales</taxon>
        <taxon>Dehalococcoidaceae</taxon>
        <taxon>Dehalococcoides</taxon>
    </lineage>
</organism>
<sequence>MKSDFLLAITQLSAEKNLPKEVVLATVESALVSAYRKESFAPNQNITVKIDPLTGKVKVMAEKQVVEKVIDSRQEMRLLEAKRQKADAKIGDLMMVEDTPADAGRIAAQTAKQVILQRLHEAENTAIFDEYASKAGDTLVGVVQRIEPKQITVDIGRVEAIMPASEQAYGERYRAGQRIKVYVVDVAKTAKGPAVIVSRSHPGLVRRLFEMEVPEVFNQLVEIKAVAREAGSRSKVAVGALQPGIDPVGCCVGLRGIRIQNIVSELNGEKIDVVAWDNEIATFIANSLSPAQVTKVILNEAEKSAIVVIPDRQLSLGIGKEGQNVRLAVKLTGWRIDIKSASDEEVERAEEVARKQAEHIKPEAVEKQPVAVPVSKIEEESVGKLPPAELIIEPAVKETPAKVEAVPEEQGVVVPLNVLDKVSEGDSVKLRFAEDLLPRREVIIDDKNKNKNKKKTVKGKDTAEDGIKLKGKKRRNVTDYESEEIDF</sequence>
<evidence type="ECO:0000256" key="4">
    <source>
        <dbReference type="ARBA" id="ARBA00022884"/>
    </source>
</evidence>
<gene>
    <name evidence="7 10" type="primary">nusA</name>
    <name evidence="10" type="ordered locus">DhcVS_857</name>
</gene>
<evidence type="ECO:0000313" key="11">
    <source>
        <dbReference type="Proteomes" id="UP000002506"/>
    </source>
</evidence>
<dbReference type="CDD" id="cd22529">
    <property type="entry name" value="KH-II_NusA_rpt2"/>
    <property type="match status" value="1"/>
</dbReference>
<evidence type="ECO:0000259" key="9">
    <source>
        <dbReference type="PROSITE" id="PS50126"/>
    </source>
</evidence>
<dbReference type="Proteomes" id="UP000002506">
    <property type="component" value="Chromosome"/>
</dbReference>
<dbReference type="GO" id="GO:0031564">
    <property type="term" value="P:transcription antitermination"/>
    <property type="evidence" value="ECO:0007669"/>
    <property type="project" value="UniProtKB-UniRule"/>
</dbReference>
<evidence type="ECO:0000256" key="5">
    <source>
        <dbReference type="ARBA" id="ARBA00023015"/>
    </source>
</evidence>
<evidence type="ECO:0000256" key="6">
    <source>
        <dbReference type="ARBA" id="ARBA00023163"/>
    </source>
</evidence>
<dbReference type="FunFam" id="3.30.300.20:FF:000002">
    <property type="entry name" value="Transcription termination/antitermination protein NusA"/>
    <property type="match status" value="1"/>
</dbReference>